<dbReference type="InterPro" id="IPR011009">
    <property type="entry name" value="Kinase-like_dom_sf"/>
</dbReference>
<feature type="active site" description="Proton acceptor" evidence="8">
    <location>
        <position position="190"/>
    </location>
</feature>
<sequence>MKNTLLYDMPEKLRRITANNKFSENTTGCSNSAVFHMQNVHQYGSAYLKVKQYDAAETLADEAAVLDWLKEKIPVPEVYYYKHYQEKEYLLMSEIKGFDCSSAVHKNSPENMVKAFAEGLKAIHNIEITNCPFKRTLEKKIDKARYRVENGLVDEANFEEENWGKKAVDLFETLLSKKTDDEDLVFTHGDYCLPNVIIDGNKLSGLIDLGRGGVADRYQDIALAVRSLKHNLQSEKWVDLFFDHYGMKDVNDAKIDFYILLDEFF</sequence>
<dbReference type="SUPFAM" id="SSF56112">
    <property type="entry name" value="Protein kinase-like (PK-like)"/>
    <property type="match status" value="1"/>
</dbReference>
<gene>
    <name evidence="11" type="ORF">SAMN05421736_104212</name>
</gene>
<evidence type="ECO:0000256" key="5">
    <source>
        <dbReference type="ARBA" id="ARBA00022840"/>
    </source>
</evidence>
<proteinExistence type="inferred from homology"/>
<feature type="domain" description="Aminoglycoside phosphotransferase" evidence="10">
    <location>
        <begin position="26"/>
        <end position="246"/>
    </location>
</feature>
<evidence type="ECO:0000256" key="8">
    <source>
        <dbReference type="PIRSR" id="PIRSR000706-1"/>
    </source>
</evidence>
<keyword evidence="9" id="KW-0479">Metal-binding</keyword>
<organism evidence="11 12">
    <name type="scientific">Evansella caseinilytica</name>
    <dbReference type="NCBI Taxonomy" id="1503961"/>
    <lineage>
        <taxon>Bacteria</taxon>
        <taxon>Bacillati</taxon>
        <taxon>Bacillota</taxon>
        <taxon>Bacilli</taxon>
        <taxon>Bacillales</taxon>
        <taxon>Bacillaceae</taxon>
        <taxon>Evansella</taxon>
    </lineage>
</organism>
<dbReference type="GO" id="GO:0016773">
    <property type="term" value="F:phosphotransferase activity, alcohol group as acceptor"/>
    <property type="evidence" value="ECO:0007669"/>
    <property type="project" value="InterPro"/>
</dbReference>
<evidence type="ECO:0000256" key="4">
    <source>
        <dbReference type="ARBA" id="ARBA00022777"/>
    </source>
</evidence>
<evidence type="ECO:0000313" key="12">
    <source>
        <dbReference type="Proteomes" id="UP000198935"/>
    </source>
</evidence>
<dbReference type="STRING" id="1503961.SAMN05421736_104212"/>
<keyword evidence="3 7" id="KW-0547">Nucleotide-binding</keyword>
<dbReference type="OrthoDB" id="3806873at2"/>
<keyword evidence="9" id="KW-0460">Magnesium</keyword>
<dbReference type="Gene3D" id="3.90.1200.10">
    <property type="match status" value="1"/>
</dbReference>
<keyword evidence="2 7" id="KW-0808">Transferase</keyword>
<dbReference type="PANTHER" id="PTHR21310">
    <property type="entry name" value="AMINOGLYCOSIDE PHOSPHOTRANSFERASE-RELATED-RELATED"/>
    <property type="match status" value="1"/>
</dbReference>
<dbReference type="InterPro" id="IPR002575">
    <property type="entry name" value="Aminoglycoside_PTrfase"/>
</dbReference>
<keyword evidence="5 7" id="KW-0067">ATP-binding</keyword>
<name>A0A1H3NWN2_9BACI</name>
<reference evidence="12" key="1">
    <citation type="submission" date="2016-10" db="EMBL/GenBank/DDBJ databases">
        <authorList>
            <person name="Varghese N."/>
            <person name="Submissions S."/>
        </authorList>
    </citation>
    <scope>NUCLEOTIDE SEQUENCE [LARGE SCALE GENOMIC DNA]</scope>
    <source>
        <strain evidence="12">SP</strain>
    </source>
</reference>
<dbReference type="Gene3D" id="3.30.200.20">
    <property type="entry name" value="Phosphorylase Kinase, domain 1"/>
    <property type="match status" value="1"/>
</dbReference>
<dbReference type="Proteomes" id="UP000198935">
    <property type="component" value="Unassembled WGS sequence"/>
</dbReference>
<dbReference type="InterPro" id="IPR051678">
    <property type="entry name" value="AGP_Transferase"/>
</dbReference>
<dbReference type="GO" id="GO:0016301">
    <property type="term" value="F:kinase activity"/>
    <property type="evidence" value="ECO:0007669"/>
    <property type="project" value="UniProtKB-KW"/>
</dbReference>
<dbReference type="GO" id="GO:0046872">
    <property type="term" value="F:metal ion binding"/>
    <property type="evidence" value="ECO:0007669"/>
    <property type="project" value="UniProtKB-KW"/>
</dbReference>
<evidence type="ECO:0000259" key="10">
    <source>
        <dbReference type="Pfam" id="PF01636"/>
    </source>
</evidence>
<comment type="similarity">
    <text evidence="1 7">Belongs to the aminoglycoside phosphotransferase family.</text>
</comment>
<dbReference type="NCBIfam" id="NF033068">
    <property type="entry name" value="APH_3p"/>
    <property type="match status" value="1"/>
</dbReference>
<dbReference type="AlphaFoldDB" id="A0A1H3NWN2"/>
<dbReference type="CDD" id="cd05150">
    <property type="entry name" value="APH"/>
    <property type="match status" value="1"/>
</dbReference>
<evidence type="ECO:0000256" key="3">
    <source>
        <dbReference type="ARBA" id="ARBA00022741"/>
    </source>
</evidence>
<evidence type="ECO:0000313" key="11">
    <source>
        <dbReference type="EMBL" id="SDY92549.1"/>
    </source>
</evidence>
<evidence type="ECO:0000256" key="6">
    <source>
        <dbReference type="ARBA" id="ARBA00023251"/>
    </source>
</evidence>
<evidence type="ECO:0000256" key="2">
    <source>
        <dbReference type="ARBA" id="ARBA00022679"/>
    </source>
</evidence>
<dbReference type="EMBL" id="FNPI01000004">
    <property type="protein sequence ID" value="SDY92549.1"/>
    <property type="molecule type" value="Genomic_DNA"/>
</dbReference>
<evidence type="ECO:0000256" key="9">
    <source>
        <dbReference type="PIRSR" id="PIRSR000706-2"/>
    </source>
</evidence>
<feature type="binding site" evidence="9">
    <location>
        <position position="195"/>
    </location>
    <ligand>
        <name>Mg(2+)</name>
        <dbReference type="ChEBI" id="CHEBI:18420"/>
    </ligand>
</feature>
<keyword evidence="6 7" id="KW-0046">Antibiotic resistance</keyword>
<dbReference type="Pfam" id="PF01636">
    <property type="entry name" value="APH"/>
    <property type="match status" value="1"/>
</dbReference>
<evidence type="ECO:0000256" key="7">
    <source>
        <dbReference type="PIRNR" id="PIRNR000706"/>
    </source>
</evidence>
<evidence type="ECO:0000256" key="1">
    <source>
        <dbReference type="ARBA" id="ARBA00006219"/>
    </source>
</evidence>
<keyword evidence="4 7" id="KW-0418">Kinase</keyword>
<accession>A0A1H3NWN2</accession>
<keyword evidence="12" id="KW-1185">Reference proteome</keyword>
<dbReference type="GO" id="GO:0046677">
    <property type="term" value="P:response to antibiotic"/>
    <property type="evidence" value="ECO:0007669"/>
    <property type="project" value="UniProtKB-KW"/>
</dbReference>
<feature type="binding site" evidence="9">
    <location>
        <position position="208"/>
    </location>
    <ligand>
        <name>Mg(2+)</name>
        <dbReference type="ChEBI" id="CHEBI:18420"/>
    </ligand>
</feature>
<dbReference type="GO" id="GO:0005524">
    <property type="term" value="F:ATP binding"/>
    <property type="evidence" value="ECO:0007669"/>
    <property type="project" value="UniProtKB-KW"/>
</dbReference>
<dbReference type="PIRSF" id="PIRSF000706">
    <property type="entry name" value="Kanamycin_kin"/>
    <property type="match status" value="1"/>
</dbReference>
<dbReference type="PANTHER" id="PTHR21310:SF41">
    <property type="entry name" value="3'-PHOSPHOTRANSFERASE, PUTATIVE-RELATED"/>
    <property type="match status" value="1"/>
</dbReference>
<protein>
    <submittedName>
        <fullName evidence="11">Kanamycin kinase/aminoglycoside 3'-phosphotransferase-2</fullName>
    </submittedName>
</protein>
<dbReference type="InterPro" id="IPR024165">
    <property type="entry name" value="Kan/Strep_kinase"/>
</dbReference>